<dbReference type="KEGG" id="ssl:SS1G_11526"/>
<protein>
    <submittedName>
        <fullName evidence="2">Uncharacterized protein</fullName>
    </submittedName>
</protein>
<sequence>MTSFEPIYYTYVPTALRSRRATTQKHSSPAEEQHIVPDRRLFGDTQRSNDGNVSSSELQENNNTENFVDNDYNIDLPTSCSISQMNTGEDSSLENKIWEDKIASPRIYDGDSSSIETVLDPRLYQETLIEGLQKGYDTQGMDTLDYDNKAIS</sequence>
<proteinExistence type="predicted"/>
<evidence type="ECO:0000313" key="3">
    <source>
        <dbReference type="Proteomes" id="UP000001312"/>
    </source>
</evidence>
<evidence type="ECO:0000313" key="2">
    <source>
        <dbReference type="EMBL" id="EDN95647.1"/>
    </source>
</evidence>
<evidence type="ECO:0000256" key="1">
    <source>
        <dbReference type="SAM" id="MobiDB-lite"/>
    </source>
</evidence>
<feature type="compositionally biased region" description="Basic and acidic residues" evidence="1">
    <location>
        <begin position="28"/>
        <end position="42"/>
    </location>
</feature>
<dbReference type="STRING" id="665079.A7F1Q5"/>
<keyword evidence="3" id="KW-1185">Reference proteome</keyword>
<dbReference type="PANTHER" id="PTHR34414">
    <property type="entry name" value="HET DOMAIN-CONTAINING PROTEIN-RELATED"/>
    <property type="match status" value="1"/>
</dbReference>
<dbReference type="GeneID" id="5483712"/>
<name>A7F1Q5_SCLS1</name>
<feature type="region of interest" description="Disordered" evidence="1">
    <location>
        <begin position="19"/>
        <end position="72"/>
    </location>
</feature>
<feature type="compositionally biased region" description="Polar residues" evidence="1">
    <location>
        <begin position="45"/>
        <end position="67"/>
    </location>
</feature>
<dbReference type="RefSeq" id="XP_001587533.1">
    <property type="nucleotide sequence ID" value="XM_001587483.1"/>
</dbReference>
<gene>
    <name evidence="2" type="ORF">SS1G_11526</name>
</gene>
<dbReference type="PANTHER" id="PTHR34414:SF1">
    <property type="entry name" value="SUBTILISIN-LIKE SERINE PROTEASE"/>
    <property type="match status" value="1"/>
</dbReference>
<dbReference type="EMBL" id="CH476638">
    <property type="protein sequence ID" value="EDN95647.1"/>
    <property type="molecule type" value="Genomic_DNA"/>
</dbReference>
<dbReference type="Proteomes" id="UP000001312">
    <property type="component" value="Unassembled WGS sequence"/>
</dbReference>
<dbReference type="InParanoid" id="A7F1Q5"/>
<dbReference type="AlphaFoldDB" id="A7F1Q5"/>
<accession>A7F1Q5</accession>
<reference evidence="3" key="1">
    <citation type="journal article" date="2011" name="PLoS Genet.">
        <title>Genomic analysis of the necrotrophic fungal pathogens Sclerotinia sclerotiorum and Botrytis cinerea.</title>
        <authorList>
            <person name="Amselem J."/>
            <person name="Cuomo C.A."/>
            <person name="van Kan J.A."/>
            <person name="Viaud M."/>
            <person name="Benito E.P."/>
            <person name="Couloux A."/>
            <person name="Coutinho P.M."/>
            <person name="de Vries R.P."/>
            <person name="Dyer P.S."/>
            <person name="Fillinger S."/>
            <person name="Fournier E."/>
            <person name="Gout L."/>
            <person name="Hahn M."/>
            <person name="Kohn L."/>
            <person name="Lapalu N."/>
            <person name="Plummer K.M."/>
            <person name="Pradier J.M."/>
            <person name="Quevillon E."/>
            <person name="Sharon A."/>
            <person name="Simon A."/>
            <person name="ten Have A."/>
            <person name="Tudzynski B."/>
            <person name="Tudzynski P."/>
            <person name="Wincker P."/>
            <person name="Andrew M."/>
            <person name="Anthouard V."/>
            <person name="Beever R.E."/>
            <person name="Beffa R."/>
            <person name="Benoit I."/>
            <person name="Bouzid O."/>
            <person name="Brault B."/>
            <person name="Chen Z."/>
            <person name="Choquer M."/>
            <person name="Collemare J."/>
            <person name="Cotton P."/>
            <person name="Danchin E.G."/>
            <person name="Da Silva C."/>
            <person name="Gautier A."/>
            <person name="Giraud C."/>
            <person name="Giraud T."/>
            <person name="Gonzalez C."/>
            <person name="Grossetete S."/>
            <person name="Guldener U."/>
            <person name="Henrissat B."/>
            <person name="Howlett B.J."/>
            <person name="Kodira C."/>
            <person name="Kretschmer M."/>
            <person name="Lappartient A."/>
            <person name="Leroch M."/>
            <person name="Levis C."/>
            <person name="Mauceli E."/>
            <person name="Neuveglise C."/>
            <person name="Oeser B."/>
            <person name="Pearson M."/>
            <person name="Poulain J."/>
            <person name="Poussereau N."/>
            <person name="Quesneville H."/>
            <person name="Rascle C."/>
            <person name="Schumacher J."/>
            <person name="Segurens B."/>
            <person name="Sexton A."/>
            <person name="Silva E."/>
            <person name="Sirven C."/>
            <person name="Soanes D.M."/>
            <person name="Talbot N.J."/>
            <person name="Templeton M."/>
            <person name="Yandava C."/>
            <person name="Yarden O."/>
            <person name="Zeng Q."/>
            <person name="Rollins J.A."/>
            <person name="Lebrun M.H."/>
            <person name="Dickman M."/>
        </authorList>
    </citation>
    <scope>NUCLEOTIDE SEQUENCE [LARGE SCALE GENOMIC DNA]</scope>
    <source>
        <strain evidence="3">ATCC 18683 / 1980 / Ss-1</strain>
    </source>
</reference>
<organism evidence="2 3">
    <name type="scientific">Sclerotinia sclerotiorum (strain ATCC 18683 / 1980 / Ss-1)</name>
    <name type="common">White mold</name>
    <name type="synonym">Whetzelinia sclerotiorum</name>
    <dbReference type="NCBI Taxonomy" id="665079"/>
    <lineage>
        <taxon>Eukaryota</taxon>
        <taxon>Fungi</taxon>
        <taxon>Dikarya</taxon>
        <taxon>Ascomycota</taxon>
        <taxon>Pezizomycotina</taxon>
        <taxon>Leotiomycetes</taxon>
        <taxon>Helotiales</taxon>
        <taxon>Sclerotiniaceae</taxon>
        <taxon>Sclerotinia</taxon>
    </lineage>
</organism>